<dbReference type="GO" id="GO:0020037">
    <property type="term" value="F:heme binding"/>
    <property type="evidence" value="ECO:0007669"/>
    <property type="project" value="InterPro"/>
</dbReference>
<protein>
    <recommendedName>
        <fullName evidence="5">Cytochrome P450 71A1-like</fullName>
    </recommendedName>
</protein>
<dbReference type="GO" id="GO:0005506">
    <property type="term" value="F:iron ion binding"/>
    <property type="evidence" value="ECO:0007669"/>
    <property type="project" value="InterPro"/>
</dbReference>
<evidence type="ECO:0000313" key="3">
    <source>
        <dbReference type="EMBL" id="KAH7515042.1"/>
    </source>
</evidence>
<dbReference type="InterPro" id="IPR036396">
    <property type="entry name" value="Cyt_P450_sf"/>
</dbReference>
<dbReference type="GO" id="GO:0004497">
    <property type="term" value="F:monooxygenase activity"/>
    <property type="evidence" value="ECO:0007669"/>
    <property type="project" value="UniProtKB-KW"/>
</dbReference>
<organism evidence="3 4">
    <name type="scientific">Ziziphus jujuba var. spinosa</name>
    <dbReference type="NCBI Taxonomy" id="714518"/>
    <lineage>
        <taxon>Eukaryota</taxon>
        <taxon>Viridiplantae</taxon>
        <taxon>Streptophyta</taxon>
        <taxon>Embryophyta</taxon>
        <taxon>Tracheophyta</taxon>
        <taxon>Spermatophyta</taxon>
        <taxon>Magnoliopsida</taxon>
        <taxon>eudicotyledons</taxon>
        <taxon>Gunneridae</taxon>
        <taxon>Pentapetalae</taxon>
        <taxon>rosids</taxon>
        <taxon>fabids</taxon>
        <taxon>Rosales</taxon>
        <taxon>Rhamnaceae</taxon>
        <taxon>Paliureae</taxon>
        <taxon>Ziziphus</taxon>
    </lineage>
</organism>
<dbReference type="PROSITE" id="PS00086">
    <property type="entry name" value="CYTOCHROME_P450"/>
    <property type="match status" value="1"/>
</dbReference>
<dbReference type="InterPro" id="IPR001128">
    <property type="entry name" value="Cyt_P450"/>
</dbReference>
<dbReference type="GO" id="GO:0016705">
    <property type="term" value="F:oxidoreductase activity, acting on paired donors, with incorporation or reduction of molecular oxygen"/>
    <property type="evidence" value="ECO:0007669"/>
    <property type="project" value="InterPro"/>
</dbReference>
<evidence type="ECO:0000313" key="4">
    <source>
        <dbReference type="Proteomes" id="UP000813462"/>
    </source>
</evidence>
<comment type="similarity">
    <text evidence="2">Belongs to the cytochrome P450 family.</text>
</comment>
<comment type="cofactor">
    <cofactor evidence="1">
        <name>heme</name>
        <dbReference type="ChEBI" id="CHEBI:30413"/>
    </cofactor>
</comment>
<dbReference type="PRINTS" id="PR00463">
    <property type="entry name" value="EP450I"/>
</dbReference>
<accession>A0A978UJR1</accession>
<dbReference type="AlphaFoldDB" id="A0A978UJR1"/>
<keyword evidence="1 2" id="KW-0408">Iron</keyword>
<reference evidence="3" key="1">
    <citation type="journal article" date="2021" name="Front. Plant Sci.">
        <title>Chromosome-Scale Genome Assembly for Chinese Sour Jujube and Insights Into Its Genome Evolution and Domestication Signature.</title>
        <authorList>
            <person name="Shen L.-Y."/>
            <person name="Luo H."/>
            <person name="Wang X.-L."/>
            <person name="Wang X.-M."/>
            <person name="Qiu X.-J."/>
            <person name="Liu H."/>
            <person name="Zhou S.-S."/>
            <person name="Jia K.-H."/>
            <person name="Nie S."/>
            <person name="Bao Y.-T."/>
            <person name="Zhang R.-G."/>
            <person name="Yun Q.-Z."/>
            <person name="Chai Y.-H."/>
            <person name="Lu J.-Y."/>
            <person name="Li Y."/>
            <person name="Zhao S.-W."/>
            <person name="Mao J.-F."/>
            <person name="Jia S.-G."/>
            <person name="Mao Y.-M."/>
        </authorList>
    </citation>
    <scope>NUCLEOTIDE SEQUENCE</scope>
    <source>
        <strain evidence="3">AT0</strain>
        <tissue evidence="3">Leaf</tissue>
    </source>
</reference>
<dbReference type="PANTHER" id="PTHR47952">
    <property type="entry name" value="TRYPTAMINE 5-HYDROXYLASE"/>
    <property type="match status" value="1"/>
</dbReference>
<proteinExistence type="inferred from homology"/>
<evidence type="ECO:0000256" key="2">
    <source>
        <dbReference type="RuleBase" id="RU000461"/>
    </source>
</evidence>
<evidence type="ECO:0000256" key="1">
    <source>
        <dbReference type="PIRSR" id="PIRSR602401-1"/>
    </source>
</evidence>
<gene>
    <name evidence="3" type="ORF">FEM48_Zijuj11G0154100</name>
</gene>
<feature type="binding site" description="axial binding residue" evidence="1">
    <location>
        <position position="87"/>
    </location>
    <ligand>
        <name>heme</name>
        <dbReference type="ChEBI" id="CHEBI:30413"/>
    </ligand>
    <ligandPart>
        <name>Fe</name>
        <dbReference type="ChEBI" id="CHEBI:18248"/>
    </ligandPart>
</feature>
<comment type="caution">
    <text evidence="3">The sequence shown here is derived from an EMBL/GenBank/DDBJ whole genome shotgun (WGS) entry which is preliminary data.</text>
</comment>
<sequence length="177" mass="19943">MRLHPPAPLLAPRESMDKCILDGFEIPAKTRVVVNAFAIGMDPKSWEDPLVYNPERFFDDQDNKNDSVVDKDQEFKFVPFGGGRRGCPGFAFGFATIEIALARLLYHFDWELPPEVLGPYDVDLDEIFGLASRKKSTLVLVPTTNKDFPVHIETPGREEVHPIDHFRAATDEEKGGD</sequence>
<dbReference type="InterPro" id="IPR002401">
    <property type="entry name" value="Cyt_P450_E_grp-I"/>
</dbReference>
<dbReference type="InterPro" id="IPR017972">
    <property type="entry name" value="Cyt_P450_CS"/>
</dbReference>
<keyword evidence="1 2" id="KW-0479">Metal-binding</keyword>
<dbReference type="Pfam" id="PF00067">
    <property type="entry name" value="p450"/>
    <property type="match status" value="1"/>
</dbReference>
<dbReference type="PANTHER" id="PTHR47952:SF1">
    <property type="entry name" value="TRYPTAMINE 5-HYDROXYLASE"/>
    <property type="match status" value="1"/>
</dbReference>
<dbReference type="Proteomes" id="UP000813462">
    <property type="component" value="Unassembled WGS sequence"/>
</dbReference>
<keyword evidence="2" id="KW-0560">Oxidoreductase</keyword>
<keyword evidence="2" id="KW-0503">Monooxygenase</keyword>
<name>A0A978UJR1_ZIZJJ</name>
<keyword evidence="1 2" id="KW-0349">Heme</keyword>
<evidence type="ECO:0008006" key="5">
    <source>
        <dbReference type="Google" id="ProtNLM"/>
    </source>
</evidence>
<dbReference type="Gene3D" id="1.10.630.10">
    <property type="entry name" value="Cytochrome P450"/>
    <property type="match status" value="1"/>
</dbReference>
<dbReference type="EMBL" id="JAEACU010000011">
    <property type="protein sequence ID" value="KAH7515042.1"/>
    <property type="molecule type" value="Genomic_DNA"/>
</dbReference>
<dbReference type="SUPFAM" id="SSF48264">
    <property type="entry name" value="Cytochrome P450"/>
    <property type="match status" value="1"/>
</dbReference>